<accession>A0A831W9A4</accession>
<dbReference type="PROSITE" id="PS01315">
    <property type="entry name" value="CDS"/>
    <property type="match status" value="1"/>
</dbReference>
<reference evidence="20" key="1">
    <citation type="journal article" date="2020" name="mSystems">
        <title>Genome- and Community-Level Interaction Insights into Carbon Utilization and Element Cycling Functions of Hydrothermarchaeota in Hydrothermal Sediment.</title>
        <authorList>
            <person name="Zhou Z."/>
            <person name="Liu Y."/>
            <person name="Xu W."/>
            <person name="Pan J."/>
            <person name="Luo Z.H."/>
            <person name="Li M."/>
        </authorList>
    </citation>
    <scope>NUCLEOTIDE SEQUENCE [LARGE SCALE GENOMIC DNA]</scope>
    <source>
        <strain evidence="20">HyVt-443</strain>
    </source>
</reference>
<dbReference type="EC" id="2.7.7.41" evidence="6 18"/>
<gene>
    <name evidence="20" type="ORF">ENI96_09815</name>
</gene>
<feature type="transmembrane region" description="Helical" evidence="19">
    <location>
        <begin position="79"/>
        <end position="98"/>
    </location>
</feature>
<keyword evidence="10 18" id="KW-0808">Transferase</keyword>
<feature type="transmembrane region" description="Helical" evidence="19">
    <location>
        <begin position="5"/>
        <end position="21"/>
    </location>
</feature>
<evidence type="ECO:0000256" key="11">
    <source>
        <dbReference type="ARBA" id="ARBA00022692"/>
    </source>
</evidence>
<keyword evidence="12 18" id="KW-0548">Nucleotidyltransferase</keyword>
<keyword evidence="9" id="KW-0444">Lipid biosynthesis</keyword>
<evidence type="ECO:0000256" key="13">
    <source>
        <dbReference type="ARBA" id="ARBA00022989"/>
    </source>
</evidence>
<feature type="transmembrane region" description="Helical" evidence="19">
    <location>
        <begin position="140"/>
        <end position="159"/>
    </location>
</feature>
<dbReference type="EMBL" id="DRKP01000112">
    <property type="protein sequence ID" value="HEB96710.1"/>
    <property type="molecule type" value="Genomic_DNA"/>
</dbReference>
<evidence type="ECO:0000256" key="19">
    <source>
        <dbReference type="SAM" id="Phobius"/>
    </source>
</evidence>
<feature type="transmembrane region" description="Helical" evidence="19">
    <location>
        <begin position="56"/>
        <end position="73"/>
    </location>
</feature>
<evidence type="ECO:0000256" key="9">
    <source>
        <dbReference type="ARBA" id="ARBA00022516"/>
    </source>
</evidence>
<protein>
    <recommendedName>
        <fullName evidence="7 18">Phosphatidate cytidylyltransferase</fullName>
        <ecNumber evidence="6 18">2.7.7.41</ecNumber>
    </recommendedName>
</protein>
<dbReference type="AlphaFoldDB" id="A0A831W9A4"/>
<keyword evidence="8" id="KW-1003">Cell membrane</keyword>
<dbReference type="GO" id="GO:0016024">
    <property type="term" value="P:CDP-diacylglycerol biosynthetic process"/>
    <property type="evidence" value="ECO:0007669"/>
    <property type="project" value="UniProtKB-UniPathway"/>
</dbReference>
<keyword evidence="15 19" id="KW-0472">Membrane</keyword>
<comment type="subcellular location">
    <subcellularLocation>
        <location evidence="2">Cell membrane</location>
        <topology evidence="2">Multi-pass membrane protein</topology>
    </subcellularLocation>
</comment>
<comment type="pathway">
    <text evidence="4">Lipid metabolism.</text>
</comment>
<feature type="transmembrane region" description="Helical" evidence="19">
    <location>
        <begin position="180"/>
        <end position="199"/>
    </location>
</feature>
<organism evidence="20">
    <name type="scientific">Sedimenticola thiotaurini</name>
    <dbReference type="NCBI Taxonomy" id="1543721"/>
    <lineage>
        <taxon>Bacteria</taxon>
        <taxon>Pseudomonadati</taxon>
        <taxon>Pseudomonadota</taxon>
        <taxon>Gammaproteobacteria</taxon>
        <taxon>Chromatiales</taxon>
        <taxon>Sedimenticolaceae</taxon>
        <taxon>Sedimenticola</taxon>
    </lineage>
</organism>
<evidence type="ECO:0000256" key="5">
    <source>
        <dbReference type="ARBA" id="ARBA00010185"/>
    </source>
</evidence>
<sequence length="273" mass="28772">MLLQRILTALVLIPLVVLGILRLPTPYVALILAVVILVGAWEWSRLAGWTSLAARSAYLLLVALLLGSGWALLRTGPAPLWPTVGAALWWLLVLLILARYRPGAGAGSPPLKGVAGVLVLVPAWFSLVAVHGAGGNGPRLMLFLMVLIWVADTCAYFSGRRFGRIRLAPSISPGKTREGVYGALAGAALCGLLLQWLLAAEAGDLPLLIGFCLLLALVSVIGDLFESLMKRQAGLKDSGRLLPGHGGMLDRIDSLTAAAPLYLLGLQLLGAGR</sequence>
<evidence type="ECO:0000256" key="7">
    <source>
        <dbReference type="ARBA" id="ARBA00019373"/>
    </source>
</evidence>
<dbReference type="InterPro" id="IPR000374">
    <property type="entry name" value="PC_trans"/>
</dbReference>
<feature type="transmembrane region" description="Helical" evidence="19">
    <location>
        <begin position="110"/>
        <end position="134"/>
    </location>
</feature>
<dbReference type="Pfam" id="PF01148">
    <property type="entry name" value="CTP_transf_1"/>
    <property type="match status" value="1"/>
</dbReference>
<evidence type="ECO:0000256" key="3">
    <source>
        <dbReference type="ARBA" id="ARBA00005119"/>
    </source>
</evidence>
<comment type="caution">
    <text evidence="20">The sequence shown here is derived from an EMBL/GenBank/DDBJ whole genome shotgun (WGS) entry which is preliminary data.</text>
</comment>
<evidence type="ECO:0000256" key="1">
    <source>
        <dbReference type="ARBA" id="ARBA00001698"/>
    </source>
</evidence>
<dbReference type="Proteomes" id="UP000886251">
    <property type="component" value="Unassembled WGS sequence"/>
</dbReference>
<evidence type="ECO:0000256" key="16">
    <source>
        <dbReference type="ARBA" id="ARBA00023209"/>
    </source>
</evidence>
<evidence type="ECO:0000256" key="18">
    <source>
        <dbReference type="RuleBase" id="RU003938"/>
    </source>
</evidence>
<dbReference type="UniPathway" id="UPA00557">
    <property type="reaction ID" value="UER00614"/>
</dbReference>
<evidence type="ECO:0000256" key="2">
    <source>
        <dbReference type="ARBA" id="ARBA00004651"/>
    </source>
</evidence>
<feature type="transmembrane region" description="Helical" evidence="19">
    <location>
        <begin position="27"/>
        <end position="44"/>
    </location>
</feature>
<keyword evidence="14" id="KW-0443">Lipid metabolism</keyword>
<evidence type="ECO:0000256" key="12">
    <source>
        <dbReference type="ARBA" id="ARBA00022695"/>
    </source>
</evidence>
<evidence type="ECO:0000256" key="4">
    <source>
        <dbReference type="ARBA" id="ARBA00005189"/>
    </source>
</evidence>
<comment type="pathway">
    <text evidence="3 18">Phospholipid metabolism; CDP-diacylglycerol biosynthesis; CDP-diacylglycerol from sn-glycerol 3-phosphate: step 3/3.</text>
</comment>
<proteinExistence type="inferred from homology"/>
<keyword evidence="13 19" id="KW-1133">Transmembrane helix</keyword>
<comment type="catalytic activity">
    <reaction evidence="1 18">
        <text>a 1,2-diacyl-sn-glycero-3-phosphate + CTP + H(+) = a CDP-1,2-diacyl-sn-glycerol + diphosphate</text>
        <dbReference type="Rhea" id="RHEA:16229"/>
        <dbReference type="ChEBI" id="CHEBI:15378"/>
        <dbReference type="ChEBI" id="CHEBI:33019"/>
        <dbReference type="ChEBI" id="CHEBI:37563"/>
        <dbReference type="ChEBI" id="CHEBI:58332"/>
        <dbReference type="ChEBI" id="CHEBI:58608"/>
        <dbReference type="EC" id="2.7.7.41"/>
    </reaction>
</comment>
<dbReference type="PANTHER" id="PTHR46382:SF1">
    <property type="entry name" value="PHOSPHATIDATE CYTIDYLYLTRANSFERASE"/>
    <property type="match status" value="1"/>
</dbReference>
<keyword evidence="16" id="KW-0594">Phospholipid biosynthesis</keyword>
<evidence type="ECO:0000256" key="14">
    <source>
        <dbReference type="ARBA" id="ARBA00023098"/>
    </source>
</evidence>
<evidence type="ECO:0000256" key="8">
    <source>
        <dbReference type="ARBA" id="ARBA00022475"/>
    </source>
</evidence>
<evidence type="ECO:0000256" key="10">
    <source>
        <dbReference type="ARBA" id="ARBA00022679"/>
    </source>
</evidence>
<name>A0A831W9A4_9GAMM</name>
<evidence type="ECO:0000256" key="15">
    <source>
        <dbReference type="ARBA" id="ARBA00023136"/>
    </source>
</evidence>
<comment type="similarity">
    <text evidence="5 18">Belongs to the CDS family.</text>
</comment>
<dbReference type="PANTHER" id="PTHR46382">
    <property type="entry name" value="PHOSPHATIDATE CYTIDYLYLTRANSFERASE"/>
    <property type="match status" value="1"/>
</dbReference>
<evidence type="ECO:0000256" key="17">
    <source>
        <dbReference type="ARBA" id="ARBA00023264"/>
    </source>
</evidence>
<dbReference type="GO" id="GO:0005886">
    <property type="term" value="C:plasma membrane"/>
    <property type="evidence" value="ECO:0007669"/>
    <property type="project" value="UniProtKB-SubCell"/>
</dbReference>
<dbReference type="GO" id="GO:0004605">
    <property type="term" value="F:phosphatidate cytidylyltransferase activity"/>
    <property type="evidence" value="ECO:0007669"/>
    <property type="project" value="UniProtKB-EC"/>
</dbReference>
<feature type="transmembrane region" description="Helical" evidence="19">
    <location>
        <begin position="205"/>
        <end position="225"/>
    </location>
</feature>
<evidence type="ECO:0000313" key="20">
    <source>
        <dbReference type="EMBL" id="HEB96710.1"/>
    </source>
</evidence>
<keyword evidence="11 18" id="KW-0812">Transmembrane</keyword>
<evidence type="ECO:0000256" key="6">
    <source>
        <dbReference type="ARBA" id="ARBA00012487"/>
    </source>
</evidence>
<keyword evidence="17" id="KW-1208">Phospholipid metabolism</keyword>